<reference evidence="3 4" key="1">
    <citation type="submission" date="2020-08" db="EMBL/GenBank/DDBJ databases">
        <title>novel species in genus Nocardioides.</title>
        <authorList>
            <person name="Zhang G."/>
        </authorList>
    </citation>
    <scope>NUCLEOTIDE SEQUENCE [LARGE SCALE GENOMIC DNA]</scope>
    <source>
        <strain evidence="3 4">SC8A-24</strain>
    </source>
</reference>
<accession>A0ABR6U5S4</accession>
<name>A0ABR6U5S4_9ACTN</name>
<dbReference type="EMBL" id="JACMYC010000002">
    <property type="protein sequence ID" value="MBC2959665.1"/>
    <property type="molecule type" value="Genomic_DNA"/>
</dbReference>
<keyword evidence="2" id="KW-1133">Transmembrane helix</keyword>
<dbReference type="RefSeq" id="WP_186344909.1">
    <property type="nucleotide sequence ID" value="NZ_BMMR01000002.1"/>
</dbReference>
<organism evidence="3 4">
    <name type="scientific">Nocardioides deserti</name>
    <dbReference type="NCBI Taxonomy" id="1588644"/>
    <lineage>
        <taxon>Bacteria</taxon>
        <taxon>Bacillati</taxon>
        <taxon>Actinomycetota</taxon>
        <taxon>Actinomycetes</taxon>
        <taxon>Propionibacteriales</taxon>
        <taxon>Nocardioidaceae</taxon>
        <taxon>Nocardioides</taxon>
    </lineage>
</organism>
<gene>
    <name evidence="3" type="ORF">H7344_05080</name>
</gene>
<evidence type="ECO:0000313" key="3">
    <source>
        <dbReference type="EMBL" id="MBC2959665.1"/>
    </source>
</evidence>
<evidence type="ECO:0000256" key="2">
    <source>
        <dbReference type="SAM" id="Phobius"/>
    </source>
</evidence>
<keyword evidence="2" id="KW-0812">Transmembrane</keyword>
<comment type="caution">
    <text evidence="3">The sequence shown here is derived from an EMBL/GenBank/DDBJ whole genome shotgun (WGS) entry which is preliminary data.</text>
</comment>
<dbReference type="Proteomes" id="UP000604001">
    <property type="component" value="Unassembled WGS sequence"/>
</dbReference>
<evidence type="ECO:0000256" key="1">
    <source>
        <dbReference type="SAM" id="MobiDB-lite"/>
    </source>
</evidence>
<proteinExistence type="predicted"/>
<keyword evidence="2" id="KW-0472">Membrane</keyword>
<protein>
    <submittedName>
        <fullName evidence="3">Uncharacterized protein</fullName>
    </submittedName>
</protein>
<evidence type="ECO:0000313" key="4">
    <source>
        <dbReference type="Proteomes" id="UP000604001"/>
    </source>
</evidence>
<feature type="region of interest" description="Disordered" evidence="1">
    <location>
        <begin position="1"/>
        <end position="21"/>
    </location>
</feature>
<feature type="transmembrane region" description="Helical" evidence="2">
    <location>
        <begin position="39"/>
        <end position="60"/>
    </location>
</feature>
<sequence>MVTTTARAGAEHPSGRRIDPPAVQAHGWGAAHMSSSWRAFLAFSAFLVLAVTVTVVSFLVPALAGAAGSTAATCSAGVTCSTE</sequence>
<keyword evidence="4" id="KW-1185">Reference proteome</keyword>
<feature type="compositionally biased region" description="Basic and acidic residues" evidence="1">
    <location>
        <begin position="9"/>
        <end position="19"/>
    </location>
</feature>